<evidence type="ECO:0000256" key="14">
    <source>
        <dbReference type="PIRSR" id="PIRSR605478-1"/>
    </source>
</evidence>
<sequence length="700" mass="75233">MSAVKSVSPHDTGQTGDASGQRAIDTIRTLAMDAVLKAHSGHVGAPLGLAAVGHTLWSRFLRTDPDQPDWPNRDRFVLSVGHGSMLLYALLHLAGVKEIDADGAKTGKPAVSLQDIEQFRQMGSKTPGHPEYRMTTGVETTTGPLGQGCGNSVGMAIAERYLAAHYNRPEATVFDHDVYVLCGDGDLMEGVASEAASLAGHLKLSNLCWIYDNNHVSIEGNTELAFSEDVAERFRGYGWKTLHVTDANDAEAIAKALTEFRETDDRPTLIVVDSVIGYGLPKQQGTAAAHGEAFDADDVKAAKRSYGWPEGESFHVPAGVAEAFNAAVAGRGRPRREEWERDFAAYRKAHPDLADEIDLMRQGKLPKGWDANLPSFEADAKGVASRDAGGKVLNAIAEKVPFLVGGSADLAPSTKTKLTFEGAGSFEAGSYGGRNLHFGIREHGMGAVANGMALSYLRSFTATFLVFSDYMRPTLRLAAIMEVPTIFVFTHDSIGVGEDGPTHQPIEHLASLRAIPGLNTIRPGDANEVVEAWKIAVEQTHEPTCLVFSRQNLPTIDRTRYASAEGLRQGGYVLAGSPDETPEVILIGTGSEISLCLAAHEKLTAEGVTSRVVSLPSWELFEKQDDSYRDRVLPPEIMARVAVEQAGSLGWDRYTGAKGAKITMSTFGASAPLAKLQEKFGFTPDHVAEAARGQIAARRS</sequence>
<feature type="site" description="Important for catalytic activity" evidence="18">
    <location>
        <position position="42"/>
    </location>
</feature>
<evidence type="ECO:0000256" key="4">
    <source>
        <dbReference type="ARBA" id="ARBA00011738"/>
    </source>
</evidence>
<dbReference type="SUPFAM" id="SSF52922">
    <property type="entry name" value="TK C-terminal domain-like"/>
    <property type="match status" value="1"/>
</dbReference>
<gene>
    <name evidence="22" type="ORF">GGR04_000584</name>
</gene>
<feature type="binding site" evidence="16">
    <location>
        <position position="185"/>
    </location>
    <ligand>
        <name>thiamine diphosphate</name>
        <dbReference type="ChEBI" id="CHEBI:58937"/>
    </ligand>
</feature>
<dbReference type="InterPro" id="IPR055152">
    <property type="entry name" value="Transketolase-like_C_2"/>
</dbReference>
<dbReference type="InterPro" id="IPR005474">
    <property type="entry name" value="Transketolase_N"/>
</dbReference>
<evidence type="ECO:0000256" key="16">
    <source>
        <dbReference type="PIRSR" id="PIRSR605478-3"/>
    </source>
</evidence>
<evidence type="ECO:0000256" key="18">
    <source>
        <dbReference type="PIRSR" id="PIRSR605478-5"/>
    </source>
</evidence>
<dbReference type="InterPro" id="IPR029061">
    <property type="entry name" value="THDP-binding"/>
</dbReference>
<evidence type="ECO:0000256" key="11">
    <source>
        <dbReference type="ARBA" id="ARBA00023052"/>
    </source>
</evidence>
<dbReference type="NCBIfam" id="TIGR00232">
    <property type="entry name" value="tktlase_bact"/>
    <property type="match status" value="1"/>
</dbReference>
<feature type="binding site" evidence="17">
    <location>
        <position position="216"/>
    </location>
    <ligand>
        <name>Mg(2+)</name>
        <dbReference type="ChEBI" id="CHEBI:18420"/>
    </ligand>
</feature>
<reference evidence="22 23" key="1">
    <citation type="submission" date="2020-08" db="EMBL/GenBank/DDBJ databases">
        <title>Genomic Encyclopedia of Type Strains, Phase IV (KMG-IV): sequencing the most valuable type-strain genomes for metagenomic binning, comparative biology and taxonomic classification.</title>
        <authorList>
            <person name="Goeker M."/>
        </authorList>
    </citation>
    <scope>NUCLEOTIDE SEQUENCE [LARGE SCALE GENOMIC DNA]</scope>
    <source>
        <strain evidence="22 23">DSM 102238</strain>
    </source>
</reference>
<dbReference type="Pfam" id="PF02779">
    <property type="entry name" value="Transket_pyr"/>
    <property type="match status" value="1"/>
</dbReference>
<dbReference type="SUPFAM" id="SSF52518">
    <property type="entry name" value="Thiamin diphosphate-binding fold (THDP-binding)"/>
    <property type="match status" value="2"/>
</dbReference>
<dbReference type="GO" id="GO:0004802">
    <property type="term" value="F:transketolase activity"/>
    <property type="evidence" value="ECO:0007669"/>
    <property type="project" value="UniProtKB-UniRule"/>
</dbReference>
<evidence type="ECO:0000256" key="2">
    <source>
        <dbReference type="ARBA" id="ARBA00001941"/>
    </source>
</evidence>
<comment type="subunit">
    <text evidence="4 19">Homodimer.</text>
</comment>
<keyword evidence="23" id="KW-1185">Reference proteome</keyword>
<feature type="active site" description="Proton donor" evidence="14">
    <location>
        <position position="442"/>
    </location>
</feature>
<dbReference type="Proteomes" id="UP000542776">
    <property type="component" value="Unassembled WGS sequence"/>
</dbReference>
<evidence type="ECO:0000256" key="3">
    <source>
        <dbReference type="ARBA" id="ARBA00007131"/>
    </source>
</evidence>
<comment type="cofactor">
    <cofactor evidence="19">
        <name>Mg(2+)</name>
        <dbReference type="ChEBI" id="CHEBI:18420"/>
    </cofactor>
    <cofactor evidence="19">
        <name>Ca(2+)</name>
        <dbReference type="ChEBI" id="CHEBI:29108"/>
    </cofactor>
    <cofactor evidence="19">
        <name>Mn(2+)</name>
        <dbReference type="ChEBI" id="CHEBI:29035"/>
    </cofactor>
    <cofactor evidence="19">
        <name>Co(2+)</name>
        <dbReference type="ChEBI" id="CHEBI:48828"/>
    </cofactor>
    <text evidence="19">Binds 1 Mg(2+) ion per subunit. Can also utilize other divalent metal cations, such as Ca(2+), Mn(2+) and Co(2+).</text>
</comment>
<evidence type="ECO:0000256" key="8">
    <source>
        <dbReference type="ARBA" id="ARBA00022723"/>
    </source>
</evidence>
<evidence type="ECO:0000256" key="13">
    <source>
        <dbReference type="NCBIfam" id="TIGR00232"/>
    </source>
</evidence>
<evidence type="ECO:0000313" key="23">
    <source>
        <dbReference type="Proteomes" id="UP000542776"/>
    </source>
</evidence>
<feature type="site" description="Important for catalytic activity" evidence="18">
    <location>
        <position position="290"/>
    </location>
</feature>
<dbReference type="CDD" id="cd07033">
    <property type="entry name" value="TPP_PYR_DXS_TK_like"/>
    <property type="match status" value="1"/>
</dbReference>
<dbReference type="InterPro" id="IPR005478">
    <property type="entry name" value="Transketolase_bac-like"/>
</dbReference>
<dbReference type="PANTHER" id="PTHR43522">
    <property type="entry name" value="TRANSKETOLASE"/>
    <property type="match status" value="1"/>
</dbReference>
<dbReference type="PROSITE" id="PS00801">
    <property type="entry name" value="TRANSKETOLASE_1"/>
    <property type="match status" value="1"/>
</dbReference>
<evidence type="ECO:0000256" key="10">
    <source>
        <dbReference type="ARBA" id="ARBA00022842"/>
    </source>
</evidence>
<comment type="cofactor">
    <cofactor evidence="2">
        <name>Co(2+)</name>
        <dbReference type="ChEBI" id="CHEBI:48828"/>
    </cofactor>
</comment>
<dbReference type="EC" id="2.2.1.1" evidence="5 13"/>
<evidence type="ECO:0000259" key="21">
    <source>
        <dbReference type="SMART" id="SM00861"/>
    </source>
</evidence>
<dbReference type="Pfam" id="PF00456">
    <property type="entry name" value="Transketolase_N"/>
    <property type="match status" value="1"/>
</dbReference>
<dbReference type="RefSeq" id="WP_183197651.1">
    <property type="nucleotide sequence ID" value="NZ_JACIEK010000001.1"/>
</dbReference>
<feature type="binding site" evidence="16">
    <location>
        <begin position="143"/>
        <end position="145"/>
    </location>
    <ligand>
        <name>thiamine diphosphate</name>
        <dbReference type="ChEBI" id="CHEBI:58937"/>
    </ligand>
</feature>
<feature type="binding site" evidence="15">
    <location>
        <position position="499"/>
    </location>
    <ligand>
        <name>substrate</name>
    </ligand>
</feature>
<feature type="domain" description="Transketolase-like pyrimidine-binding" evidence="21">
    <location>
        <begin position="383"/>
        <end position="555"/>
    </location>
</feature>
<dbReference type="FunFam" id="3.40.50.920:FF:000003">
    <property type="entry name" value="Transketolase"/>
    <property type="match status" value="1"/>
</dbReference>
<comment type="function">
    <text evidence="19">Catalyzes the transfer of a two-carbon ketol group from a ketose donor to an aldose acceptor, via a covalent intermediate with the cofactor thiamine pyrophosphate.</text>
</comment>
<evidence type="ECO:0000256" key="15">
    <source>
        <dbReference type="PIRSR" id="PIRSR605478-2"/>
    </source>
</evidence>
<dbReference type="Pfam" id="PF22613">
    <property type="entry name" value="Transketolase_C_1"/>
    <property type="match status" value="1"/>
</dbReference>
<evidence type="ECO:0000256" key="17">
    <source>
        <dbReference type="PIRSR" id="PIRSR605478-4"/>
    </source>
</evidence>
<comment type="similarity">
    <text evidence="3 19">Belongs to the transketolase family.</text>
</comment>
<name>A0A7W6EEI7_9HYPH</name>
<evidence type="ECO:0000256" key="20">
    <source>
        <dbReference type="SAM" id="MobiDB-lite"/>
    </source>
</evidence>
<feature type="binding site" evidence="16">
    <location>
        <position position="467"/>
    </location>
    <ligand>
        <name>thiamine diphosphate</name>
        <dbReference type="ChEBI" id="CHEBI:58937"/>
    </ligand>
</feature>
<feature type="binding site" evidence="16">
    <location>
        <position position="290"/>
    </location>
    <ligand>
        <name>thiamine diphosphate</name>
        <dbReference type="ChEBI" id="CHEBI:58937"/>
    </ligand>
</feature>
<feature type="binding site" evidence="16">
    <location>
        <position position="214"/>
    </location>
    <ligand>
        <name>thiamine diphosphate</name>
        <dbReference type="ChEBI" id="CHEBI:58937"/>
    </ligand>
</feature>
<dbReference type="GO" id="GO:0005829">
    <property type="term" value="C:cytosol"/>
    <property type="evidence" value="ECO:0007669"/>
    <property type="project" value="TreeGrafter"/>
</dbReference>
<protein>
    <recommendedName>
        <fullName evidence="5 13">Transketolase</fullName>
        <ecNumber evidence="5 13">2.2.1.1</ecNumber>
    </recommendedName>
</protein>
<keyword evidence="6" id="KW-0113">Calvin cycle</keyword>
<feature type="compositionally biased region" description="Polar residues" evidence="20">
    <location>
        <begin position="9"/>
        <end position="18"/>
    </location>
</feature>
<organism evidence="22 23">
    <name type="scientific">Aureimonas pseudogalii</name>
    <dbReference type="NCBI Taxonomy" id="1744844"/>
    <lineage>
        <taxon>Bacteria</taxon>
        <taxon>Pseudomonadati</taxon>
        <taxon>Pseudomonadota</taxon>
        <taxon>Alphaproteobacteria</taxon>
        <taxon>Hyphomicrobiales</taxon>
        <taxon>Aurantimonadaceae</taxon>
        <taxon>Aureimonas</taxon>
    </lineage>
</organism>
<dbReference type="InterPro" id="IPR049557">
    <property type="entry name" value="Transketolase_CS"/>
</dbReference>
<keyword evidence="10 17" id="KW-0460">Magnesium</keyword>
<feature type="binding site" evidence="17">
    <location>
        <position position="184"/>
    </location>
    <ligand>
        <name>Mg(2+)</name>
        <dbReference type="ChEBI" id="CHEBI:18420"/>
    </ligand>
</feature>
<evidence type="ECO:0000256" key="9">
    <source>
        <dbReference type="ARBA" id="ARBA00022837"/>
    </source>
</evidence>
<evidence type="ECO:0000256" key="7">
    <source>
        <dbReference type="ARBA" id="ARBA00022679"/>
    </source>
</evidence>
<feature type="binding site" evidence="15">
    <location>
        <position position="491"/>
    </location>
    <ligand>
        <name>substrate</name>
    </ligand>
</feature>
<evidence type="ECO:0000256" key="19">
    <source>
        <dbReference type="RuleBase" id="RU004996"/>
    </source>
</evidence>
<feature type="binding site" evidence="15">
    <location>
        <position position="386"/>
    </location>
    <ligand>
        <name>substrate</name>
    </ligand>
</feature>
<comment type="cofactor">
    <cofactor evidence="17">
        <name>Mg(2+)</name>
        <dbReference type="ChEBI" id="CHEBI:18420"/>
    </cofactor>
    <text evidence="17">Binds 1 Mg(2+) ion per subunit. Can also utilize other divalent metal cations, such as Ca(2+), Mn(2+) and Co(2+).</text>
</comment>
<dbReference type="InterPro" id="IPR005475">
    <property type="entry name" value="Transketolase-like_Pyr-bd"/>
</dbReference>
<dbReference type="FunFam" id="3.40.50.970:FF:000003">
    <property type="entry name" value="Transketolase"/>
    <property type="match status" value="1"/>
</dbReference>
<keyword evidence="8 17" id="KW-0479">Metal-binding</keyword>
<feature type="binding site" evidence="15">
    <location>
        <position position="290"/>
    </location>
    <ligand>
        <name>substrate</name>
    </ligand>
</feature>
<dbReference type="PROSITE" id="PS00802">
    <property type="entry name" value="TRANSKETOLASE_2"/>
    <property type="match status" value="1"/>
</dbReference>
<dbReference type="PANTHER" id="PTHR43522:SF2">
    <property type="entry name" value="TRANSKETOLASE 1-RELATED"/>
    <property type="match status" value="1"/>
</dbReference>
<keyword evidence="9 19" id="KW-0106">Calcium</keyword>
<evidence type="ECO:0000256" key="12">
    <source>
        <dbReference type="ARBA" id="ARBA00049473"/>
    </source>
</evidence>
<evidence type="ECO:0000313" key="22">
    <source>
        <dbReference type="EMBL" id="MBB3996763.1"/>
    </source>
</evidence>
<accession>A0A7W6EEI7</accession>
<dbReference type="InterPro" id="IPR009014">
    <property type="entry name" value="Transketo_C/PFOR_II"/>
</dbReference>
<proteinExistence type="inferred from homology"/>
<keyword evidence="11 16" id="KW-0786">Thiamine pyrophosphate</keyword>
<dbReference type="GO" id="GO:0009052">
    <property type="term" value="P:pentose-phosphate shunt, non-oxidative branch"/>
    <property type="evidence" value="ECO:0007669"/>
    <property type="project" value="UniProtKB-ARBA"/>
</dbReference>
<comment type="caution">
    <text evidence="22">The sequence shown here is derived from an EMBL/GenBank/DDBJ whole genome shotgun (WGS) entry which is preliminary data.</text>
</comment>
<dbReference type="InterPro" id="IPR020826">
    <property type="entry name" value="Transketolase_BS"/>
</dbReference>
<evidence type="ECO:0000256" key="6">
    <source>
        <dbReference type="ARBA" id="ARBA00022567"/>
    </source>
</evidence>
<feature type="binding site" evidence="15">
    <location>
        <position position="42"/>
    </location>
    <ligand>
        <name>substrate</name>
    </ligand>
</feature>
<feature type="binding site" evidence="15">
    <location>
        <position position="413"/>
    </location>
    <ligand>
        <name>substrate</name>
    </ligand>
</feature>
<dbReference type="Gene3D" id="3.40.50.970">
    <property type="match status" value="2"/>
</dbReference>
<dbReference type="CDD" id="cd02012">
    <property type="entry name" value="TPP_TK"/>
    <property type="match status" value="1"/>
</dbReference>
<dbReference type="AlphaFoldDB" id="A0A7W6EEI7"/>
<feature type="region of interest" description="Disordered" evidence="20">
    <location>
        <begin position="1"/>
        <end position="21"/>
    </location>
</feature>
<dbReference type="FunFam" id="3.40.50.970:FF:000004">
    <property type="entry name" value="Transketolase"/>
    <property type="match status" value="1"/>
</dbReference>
<dbReference type="SMART" id="SM00861">
    <property type="entry name" value="Transket_pyr"/>
    <property type="match status" value="1"/>
</dbReference>
<keyword evidence="7 19" id="KW-0808">Transferase</keyword>
<dbReference type="Gene3D" id="3.40.50.920">
    <property type="match status" value="1"/>
</dbReference>
<feature type="binding site" evidence="15">
    <location>
        <position position="550"/>
    </location>
    <ligand>
        <name>substrate</name>
    </ligand>
</feature>
<comment type="catalytic activity">
    <reaction evidence="12 19">
        <text>D-sedoheptulose 7-phosphate + D-glyceraldehyde 3-phosphate = aldehydo-D-ribose 5-phosphate + D-xylulose 5-phosphate</text>
        <dbReference type="Rhea" id="RHEA:10508"/>
        <dbReference type="ChEBI" id="CHEBI:57483"/>
        <dbReference type="ChEBI" id="CHEBI:57737"/>
        <dbReference type="ChEBI" id="CHEBI:58273"/>
        <dbReference type="ChEBI" id="CHEBI:59776"/>
        <dbReference type="EC" id="2.2.1.1"/>
    </reaction>
</comment>
<feature type="binding site" evidence="17">
    <location>
        <position position="214"/>
    </location>
    <ligand>
        <name>Mg(2+)</name>
        <dbReference type="ChEBI" id="CHEBI:18420"/>
    </ligand>
</feature>
<evidence type="ECO:0000256" key="5">
    <source>
        <dbReference type="ARBA" id="ARBA00013152"/>
    </source>
</evidence>
<dbReference type="InterPro" id="IPR033247">
    <property type="entry name" value="Transketolase_fam"/>
</dbReference>
<comment type="cofactor">
    <cofactor evidence="16">
        <name>thiamine diphosphate</name>
        <dbReference type="ChEBI" id="CHEBI:58937"/>
    </cofactor>
    <text evidence="16">Binds 1 thiamine pyrophosphate per subunit. During the reaction, the substrate forms a covalent intermediate with the cofactor.</text>
</comment>
<feature type="binding site" evidence="16">
    <location>
        <position position="82"/>
    </location>
    <ligand>
        <name>thiamine diphosphate</name>
        <dbReference type="ChEBI" id="CHEBI:58937"/>
    </ligand>
</feature>
<evidence type="ECO:0000256" key="1">
    <source>
        <dbReference type="ARBA" id="ARBA00001913"/>
    </source>
</evidence>
<comment type="cofactor">
    <cofactor evidence="1">
        <name>Ca(2+)</name>
        <dbReference type="ChEBI" id="CHEBI:29108"/>
    </cofactor>
</comment>
<dbReference type="GO" id="GO:0046872">
    <property type="term" value="F:metal ion binding"/>
    <property type="evidence" value="ECO:0007669"/>
    <property type="project" value="UniProtKB-KW"/>
</dbReference>
<dbReference type="GO" id="GO:0019253">
    <property type="term" value="P:reductive pentose-phosphate cycle"/>
    <property type="evidence" value="ECO:0007669"/>
    <property type="project" value="UniProtKB-KW"/>
</dbReference>
<feature type="binding site" evidence="15">
    <location>
        <position position="503"/>
    </location>
    <ligand>
        <name>substrate</name>
    </ligand>
</feature>
<dbReference type="EMBL" id="JACIEK010000001">
    <property type="protein sequence ID" value="MBB3996763.1"/>
    <property type="molecule type" value="Genomic_DNA"/>
</dbReference>